<dbReference type="InterPro" id="IPR005069">
    <property type="entry name" value="Nucl-diP-sugar_transferase"/>
</dbReference>
<protein>
    <recommendedName>
        <fullName evidence="1">Nucleotide-diphospho-sugar transferase domain-containing protein</fullName>
    </recommendedName>
</protein>
<evidence type="ECO:0000313" key="2">
    <source>
        <dbReference type="EMBL" id="CAD9111500.1"/>
    </source>
</evidence>
<gene>
    <name evidence="2" type="ORF">ACAT0790_LOCUS12662</name>
</gene>
<name>A0A7S1LTH9_ALECA</name>
<dbReference type="PANTHER" id="PTHR47032">
    <property type="entry name" value="UDP-D-XYLOSE:L-FUCOSE ALPHA-1,3-D-XYLOSYLTRANSFERASE-RELATED"/>
    <property type="match status" value="1"/>
</dbReference>
<dbReference type="PANTHER" id="PTHR47032:SF1">
    <property type="entry name" value="UDP-D-XYLOSE:L-FUCOSE ALPHA-1,3-D-XYLOSYLTRANSFERASE-RELATED"/>
    <property type="match status" value="1"/>
</dbReference>
<evidence type="ECO:0000259" key="1">
    <source>
        <dbReference type="Pfam" id="PF03407"/>
    </source>
</evidence>
<reference evidence="2" key="1">
    <citation type="submission" date="2021-01" db="EMBL/GenBank/DDBJ databases">
        <authorList>
            <person name="Corre E."/>
            <person name="Pelletier E."/>
            <person name="Niang G."/>
            <person name="Scheremetjew M."/>
            <person name="Finn R."/>
            <person name="Kale V."/>
            <person name="Holt S."/>
            <person name="Cochrane G."/>
            <person name="Meng A."/>
            <person name="Brown T."/>
            <person name="Cohen L."/>
        </authorList>
    </citation>
    <scope>NUCLEOTIDE SEQUENCE</scope>
    <source>
        <strain evidence="2">OF101</strain>
    </source>
</reference>
<dbReference type="GO" id="GO:0016757">
    <property type="term" value="F:glycosyltransferase activity"/>
    <property type="evidence" value="ECO:0007669"/>
    <property type="project" value="TreeGrafter"/>
</dbReference>
<dbReference type="Pfam" id="PF03407">
    <property type="entry name" value="Nucleotid_trans"/>
    <property type="match status" value="1"/>
</dbReference>
<organism evidence="2">
    <name type="scientific">Alexandrium catenella</name>
    <name type="common">Red tide dinoflagellate</name>
    <name type="synonym">Gonyaulax catenella</name>
    <dbReference type="NCBI Taxonomy" id="2925"/>
    <lineage>
        <taxon>Eukaryota</taxon>
        <taxon>Sar</taxon>
        <taxon>Alveolata</taxon>
        <taxon>Dinophyceae</taxon>
        <taxon>Gonyaulacales</taxon>
        <taxon>Pyrocystaceae</taxon>
        <taxon>Alexandrium</taxon>
    </lineage>
</organism>
<dbReference type="EMBL" id="HBGE01021000">
    <property type="protein sequence ID" value="CAD9111500.1"/>
    <property type="molecule type" value="Transcribed_RNA"/>
</dbReference>
<proteinExistence type="predicted"/>
<dbReference type="AlphaFoldDB" id="A0A7S1LTH9"/>
<sequence>MEAHPRTAGVHDAGHSTTAEASNTVCLFDPRGDLLTLGSRALEEFSEYGDIARVDLSLVVVMNCALLTYFDVRSAQQVLLRYAGRAEPFAPLAHDCRIVRVRVGAFFERLPVLAATGGFGQFGKVAHVSMSGGDALVEYFDMRAAQRLLSVAGNTASPLLLNNQPQQPPSANMSLILANMGRRADLAGMGNVLGKGLEAGMAGSNPLTPAPAPAPVPVPPPAKMLPPKPAPLAKKKCPGLPLGFNVVHRAHPVVQAEPERYQIVEHKDAPELARRIARPDPYKDLIFTTWQGGNIFTRFWFSHLRSVGLEDHTLMITYDQKDCHTFPVKNCVVQKVDDMLRVMKETKVPPNNGGLIHGAGLAVVSKWTWSLEFAKAGYNVLFADNDAVFVQNPFDYWWRPEVKKYDIMGLSDWRTKGGEVGYCRRNIHDINCQSTGIMFFRSNSRTIASITEMVKEATPPGRAWEQALWQKFIPRIAQIHKGTYQLLPLKYFMNLEWVEKRNPDAVAVHMGYVHGMCNKIHAFWCVGLGVEGLERDVEVPCRGAAIW</sequence>
<feature type="domain" description="Nucleotide-diphospho-sugar transferase" evidence="1">
    <location>
        <begin position="370"/>
        <end position="522"/>
    </location>
</feature>
<dbReference type="GO" id="GO:0005794">
    <property type="term" value="C:Golgi apparatus"/>
    <property type="evidence" value="ECO:0007669"/>
    <property type="project" value="TreeGrafter"/>
</dbReference>
<dbReference type="InterPro" id="IPR052636">
    <property type="entry name" value="UDP-D-xylose:L-fucose_XylT"/>
</dbReference>
<accession>A0A7S1LTH9</accession>